<feature type="coiled-coil region" evidence="1">
    <location>
        <begin position="66"/>
        <end position="93"/>
    </location>
</feature>
<organism evidence="2 3">
    <name type="scientific">Gemmiger gallinarum</name>
    <dbReference type="NCBI Taxonomy" id="2779354"/>
    <lineage>
        <taxon>Bacteria</taxon>
        <taxon>Bacillati</taxon>
        <taxon>Bacillota</taxon>
        <taxon>Clostridia</taxon>
        <taxon>Eubacteriales</taxon>
        <taxon>Gemmiger</taxon>
    </lineage>
</organism>
<name>A0ABR9R5B7_9FIRM</name>
<evidence type="ECO:0008006" key="4">
    <source>
        <dbReference type="Google" id="ProtNLM"/>
    </source>
</evidence>
<evidence type="ECO:0000313" key="2">
    <source>
        <dbReference type="EMBL" id="MBE5038342.1"/>
    </source>
</evidence>
<accession>A0ABR9R5B7</accession>
<protein>
    <recommendedName>
        <fullName evidence="4">Cell shape-determining protein MreC</fullName>
    </recommendedName>
</protein>
<proteinExistence type="predicted"/>
<keyword evidence="1" id="KW-0175">Coiled coil</keyword>
<dbReference type="Proteomes" id="UP000768567">
    <property type="component" value="Unassembled WGS sequence"/>
</dbReference>
<evidence type="ECO:0000313" key="3">
    <source>
        <dbReference type="Proteomes" id="UP000768567"/>
    </source>
</evidence>
<keyword evidence="3" id="KW-1185">Reference proteome</keyword>
<dbReference type="RefSeq" id="WP_193502425.1">
    <property type="nucleotide sequence ID" value="NZ_JADCKC010000003.1"/>
</dbReference>
<comment type="caution">
    <text evidence="2">The sequence shown here is derived from an EMBL/GenBank/DDBJ whole genome shotgun (WGS) entry which is preliminary data.</text>
</comment>
<evidence type="ECO:0000256" key="1">
    <source>
        <dbReference type="SAM" id="Coils"/>
    </source>
</evidence>
<sequence length="249" mass="26162">MRDSLDLSVRRVSRRGRLRKKVFIGTAAVVCAALAAAATLRFGPGAVAWLAALPQQADEFIGSRLLPRYTGRLEALQAENAALRAELAETSSLQAENAALRTLLQSPRAAALQGAQPMQVAERWLDGFALAGSAEPGSAVLDPYGRFAGRIANSDEQTSPGILQVASAEGTPCLAGGYCGVLTVEGGQWYLDGLPRHCGLAVDTVVTTADGYWVGRLAAVPTEDETGLCARALLDDVAEESSSVYFAIQ</sequence>
<gene>
    <name evidence="2" type="ORF">INF35_11145</name>
</gene>
<reference evidence="2 3" key="1">
    <citation type="submission" date="2020-10" db="EMBL/GenBank/DDBJ databases">
        <title>ChiBAC.</title>
        <authorList>
            <person name="Zenner C."/>
            <person name="Hitch T.C.A."/>
            <person name="Clavel T."/>
        </authorList>
    </citation>
    <scope>NUCLEOTIDE SEQUENCE [LARGE SCALE GENOMIC DNA]</scope>
    <source>
        <strain evidence="2 3">DSM 109015</strain>
    </source>
</reference>
<dbReference type="EMBL" id="JADCKC010000003">
    <property type="protein sequence ID" value="MBE5038342.1"/>
    <property type="molecule type" value="Genomic_DNA"/>
</dbReference>